<dbReference type="RefSeq" id="WP_377562050.1">
    <property type="nucleotide sequence ID" value="NZ_JBHTJZ010000005.1"/>
</dbReference>
<proteinExistence type="predicted"/>
<reference evidence="3" key="1">
    <citation type="journal article" date="2019" name="Int. J. Syst. Evol. Microbiol.">
        <title>The Global Catalogue of Microorganisms (GCM) 10K type strain sequencing project: providing services to taxonomists for standard genome sequencing and annotation.</title>
        <authorList>
            <consortium name="The Broad Institute Genomics Platform"/>
            <consortium name="The Broad Institute Genome Sequencing Center for Infectious Disease"/>
            <person name="Wu L."/>
            <person name="Ma J."/>
        </authorList>
    </citation>
    <scope>NUCLEOTIDE SEQUENCE [LARGE SCALE GENOMIC DNA]</scope>
    <source>
        <strain evidence="3">CCUG 59129</strain>
    </source>
</reference>
<organism evidence="2 3">
    <name type="scientific">Paenibacillus chungangensis</name>
    <dbReference type="NCBI Taxonomy" id="696535"/>
    <lineage>
        <taxon>Bacteria</taxon>
        <taxon>Bacillati</taxon>
        <taxon>Bacillota</taxon>
        <taxon>Bacilli</taxon>
        <taxon>Bacillales</taxon>
        <taxon>Paenibacillaceae</taxon>
        <taxon>Paenibacillus</taxon>
    </lineage>
</organism>
<gene>
    <name evidence="2" type="ORF">ACFQ2I_02810</name>
</gene>
<evidence type="ECO:0000313" key="2">
    <source>
        <dbReference type="EMBL" id="MFD0958308.1"/>
    </source>
</evidence>
<comment type="caution">
    <text evidence="2">The sequence shown here is derived from an EMBL/GenBank/DDBJ whole genome shotgun (WGS) entry which is preliminary data.</text>
</comment>
<protein>
    <submittedName>
        <fullName evidence="2">NAD(P)-binding domain-containing protein</fullName>
    </submittedName>
</protein>
<dbReference type="Gene3D" id="3.40.50.720">
    <property type="entry name" value="NAD(P)-binding Rossmann-like Domain"/>
    <property type="match status" value="1"/>
</dbReference>
<dbReference type="SUPFAM" id="SSF51735">
    <property type="entry name" value="NAD(P)-binding Rossmann-fold domains"/>
    <property type="match status" value="1"/>
</dbReference>
<dbReference type="InterPro" id="IPR028939">
    <property type="entry name" value="P5C_Rdtase_cat_N"/>
</dbReference>
<dbReference type="Proteomes" id="UP001596989">
    <property type="component" value="Unassembled WGS sequence"/>
</dbReference>
<accession>A0ABW3HLD0</accession>
<keyword evidence="3" id="KW-1185">Reference proteome</keyword>
<evidence type="ECO:0000259" key="1">
    <source>
        <dbReference type="Pfam" id="PF03807"/>
    </source>
</evidence>
<dbReference type="Pfam" id="PF03807">
    <property type="entry name" value="F420_oxidored"/>
    <property type="match status" value="1"/>
</dbReference>
<dbReference type="InterPro" id="IPR036291">
    <property type="entry name" value="NAD(P)-bd_dom_sf"/>
</dbReference>
<evidence type="ECO:0000313" key="3">
    <source>
        <dbReference type="Proteomes" id="UP001596989"/>
    </source>
</evidence>
<dbReference type="EMBL" id="JBHTJZ010000005">
    <property type="protein sequence ID" value="MFD0958308.1"/>
    <property type="molecule type" value="Genomic_DNA"/>
</dbReference>
<feature type="domain" description="Pyrroline-5-carboxylate reductase catalytic N-terminal" evidence="1">
    <location>
        <begin position="127"/>
        <end position="196"/>
    </location>
</feature>
<name>A0ABW3HLD0_9BACL</name>
<sequence>MREVIDECIQKAKDSGKFSAVIIGTTARMDSCSFVIAPNKESDKCVGSSFIIRNYNDFKAICQYADGKADYFFIDAEAKIDATFDLVAEAGSCIKRSKMKTFKGNDITALACDLLVSEMIGDLRGKKVSIIGAGNIGSKMALKSVERGANVFITRRDDRGELIAEAMNTIKNRYSIGRVYSEKNASKCADKADVLIGFTQGYPVIDEQITASLSNHALIIDGGVGTITEGAIACAKQLGLTILRLDIRIAFPYVMDSILSTEHFIEKIAGTITADDGTYVAGGYIGGIGDIVVDQIHAPTKIIGIADGKGGIQHYHNKKFNRNK</sequence>